<dbReference type="EMBL" id="AMCI01009345">
    <property type="protein sequence ID" value="EJW89631.1"/>
    <property type="molecule type" value="Genomic_DNA"/>
</dbReference>
<dbReference type="Gene3D" id="3.40.140.10">
    <property type="entry name" value="Cytidine Deaminase, domain 2"/>
    <property type="match status" value="1"/>
</dbReference>
<dbReference type="InterPro" id="IPR016192">
    <property type="entry name" value="APOBEC/CMP_deaminase_Zn-bd"/>
</dbReference>
<dbReference type="GO" id="GO:0006220">
    <property type="term" value="P:pyrimidine nucleotide metabolic process"/>
    <property type="evidence" value="ECO:0007669"/>
    <property type="project" value="InterPro"/>
</dbReference>
<evidence type="ECO:0000256" key="4">
    <source>
        <dbReference type="ARBA" id="ARBA00022801"/>
    </source>
</evidence>
<name>J9F406_9ZZZZ</name>
<dbReference type="InterPro" id="IPR002125">
    <property type="entry name" value="CMP_dCMP_dom"/>
</dbReference>
<dbReference type="GO" id="GO:0004132">
    <property type="term" value="F:dCMP deaminase activity"/>
    <property type="evidence" value="ECO:0007669"/>
    <property type="project" value="InterPro"/>
</dbReference>
<keyword evidence="5" id="KW-0862">Zinc</keyword>
<dbReference type="PIRSF" id="PIRSF006019">
    <property type="entry name" value="dCMP_deaminase"/>
    <property type="match status" value="1"/>
</dbReference>
<dbReference type="Pfam" id="PF00383">
    <property type="entry name" value="dCMP_cyt_deam_1"/>
    <property type="match status" value="1"/>
</dbReference>
<dbReference type="GO" id="GO:0005737">
    <property type="term" value="C:cytoplasm"/>
    <property type="evidence" value="ECO:0007669"/>
    <property type="project" value="TreeGrafter"/>
</dbReference>
<dbReference type="AlphaFoldDB" id="J9F406"/>
<evidence type="ECO:0000256" key="3">
    <source>
        <dbReference type="ARBA" id="ARBA00022723"/>
    </source>
</evidence>
<dbReference type="CDD" id="cd01286">
    <property type="entry name" value="deoxycytidylate_deaminase"/>
    <property type="match status" value="1"/>
</dbReference>
<comment type="similarity">
    <text evidence="2">Belongs to the cytidine and deoxycytidylate deaminase family.</text>
</comment>
<reference evidence="7" key="1">
    <citation type="journal article" date="2012" name="PLoS ONE">
        <title>Gene sets for utilization of primary and secondary nutrition supplies in the distal gut of endangered iberian lynx.</title>
        <authorList>
            <person name="Alcaide M."/>
            <person name="Messina E."/>
            <person name="Richter M."/>
            <person name="Bargiela R."/>
            <person name="Peplies J."/>
            <person name="Huws S.A."/>
            <person name="Newbold C.J."/>
            <person name="Golyshin P.N."/>
            <person name="Simon M.A."/>
            <person name="Lopez G."/>
            <person name="Yakimov M.M."/>
            <person name="Ferrer M."/>
        </authorList>
    </citation>
    <scope>NUCLEOTIDE SEQUENCE</scope>
</reference>
<dbReference type="PROSITE" id="PS51747">
    <property type="entry name" value="CYT_DCMP_DEAMINASES_2"/>
    <property type="match status" value="1"/>
</dbReference>
<dbReference type="InterPro" id="IPR016473">
    <property type="entry name" value="dCMP_deaminase"/>
</dbReference>
<evidence type="ECO:0000259" key="6">
    <source>
        <dbReference type="PROSITE" id="PS51747"/>
    </source>
</evidence>
<comment type="caution">
    <text evidence="7">The sequence shown here is derived from an EMBL/GenBank/DDBJ whole genome shotgun (WGS) entry which is preliminary data.</text>
</comment>
<proteinExistence type="inferred from homology"/>
<gene>
    <name evidence="7" type="ORF">EVA_22231</name>
</gene>
<dbReference type="InterPro" id="IPR016193">
    <property type="entry name" value="Cytidine_deaminase-like"/>
</dbReference>
<dbReference type="PANTHER" id="PTHR11086:SF18">
    <property type="entry name" value="DEOXYCYTIDYLATE DEAMINASE"/>
    <property type="match status" value="1"/>
</dbReference>
<keyword evidence="4 7" id="KW-0378">Hydrolase</keyword>
<dbReference type="SUPFAM" id="SSF53927">
    <property type="entry name" value="Cytidine deaminase-like"/>
    <property type="match status" value="1"/>
</dbReference>
<dbReference type="GO" id="GO:0008270">
    <property type="term" value="F:zinc ion binding"/>
    <property type="evidence" value="ECO:0007669"/>
    <property type="project" value="InterPro"/>
</dbReference>
<comment type="cofactor">
    <cofactor evidence="1">
        <name>Zn(2+)</name>
        <dbReference type="ChEBI" id="CHEBI:29105"/>
    </cofactor>
</comment>
<keyword evidence="3" id="KW-0479">Metal-binding</keyword>
<dbReference type="PROSITE" id="PS00903">
    <property type="entry name" value="CYT_DCMP_DEAMINASES_1"/>
    <property type="match status" value="1"/>
</dbReference>
<feature type="domain" description="CMP/dCMP-type deaminase" evidence="6">
    <location>
        <begin position="11"/>
        <end position="136"/>
    </location>
</feature>
<sequence>MYKSIIEKQHRYDRAYMGMAREFSKLSYAERAKVGCIIVSSKGQVVSQGYNGMPSGMDNRCEHEDENGNIVTNTEVLHAESNAITKCAKWGSSTEGCTIYITLSPCVECAKLIIQAGIRRVVYGERYRNTEGIELLERANIIVEQISE</sequence>
<evidence type="ECO:0000256" key="1">
    <source>
        <dbReference type="ARBA" id="ARBA00001947"/>
    </source>
</evidence>
<dbReference type="InterPro" id="IPR015517">
    <property type="entry name" value="dCMP_deaminase-rel"/>
</dbReference>
<evidence type="ECO:0000256" key="5">
    <source>
        <dbReference type="ARBA" id="ARBA00022833"/>
    </source>
</evidence>
<accession>J9F406</accession>
<evidence type="ECO:0000313" key="7">
    <source>
        <dbReference type="EMBL" id="EJW89631.1"/>
    </source>
</evidence>
<organism evidence="7">
    <name type="scientific">gut metagenome</name>
    <dbReference type="NCBI Taxonomy" id="749906"/>
    <lineage>
        <taxon>unclassified sequences</taxon>
        <taxon>metagenomes</taxon>
        <taxon>organismal metagenomes</taxon>
    </lineage>
</organism>
<dbReference type="PANTHER" id="PTHR11086">
    <property type="entry name" value="DEOXYCYTIDYLATE DEAMINASE-RELATED"/>
    <property type="match status" value="1"/>
</dbReference>
<dbReference type="EC" id="3.5.-.-" evidence="7"/>
<dbReference type="InterPro" id="IPR035105">
    <property type="entry name" value="Deoxycytidylate_deaminase_dom"/>
</dbReference>
<protein>
    <submittedName>
        <fullName evidence="7">dCMP deaminase</fullName>
        <ecNumber evidence="7">3.5.-.-</ecNumber>
    </submittedName>
</protein>
<evidence type="ECO:0000256" key="2">
    <source>
        <dbReference type="ARBA" id="ARBA00006576"/>
    </source>
</evidence>